<evidence type="ECO:0000313" key="11">
    <source>
        <dbReference type="Proteomes" id="UP000095255"/>
    </source>
</evidence>
<evidence type="ECO:0000256" key="4">
    <source>
        <dbReference type="ARBA" id="ARBA00022722"/>
    </source>
</evidence>
<dbReference type="RefSeq" id="WP_069701389.1">
    <property type="nucleotide sequence ID" value="NZ_MJAT01000006.1"/>
</dbReference>
<comment type="caution">
    <text evidence="10">The sequence shown here is derived from an EMBL/GenBank/DDBJ whole genome shotgun (WGS) entry which is preliminary data.</text>
</comment>
<dbReference type="Proteomes" id="UP000095255">
    <property type="component" value="Unassembled WGS sequence"/>
</dbReference>
<comment type="cofactor">
    <cofactor evidence="9">
        <name>Zn(2+)</name>
        <dbReference type="ChEBI" id="CHEBI:29105"/>
    </cofactor>
    <text evidence="9">Binds 1 zinc ion.</text>
</comment>
<dbReference type="InterPro" id="IPR023091">
    <property type="entry name" value="MetalPrtase_cat_dom_sf_prd"/>
</dbReference>
<evidence type="ECO:0000256" key="1">
    <source>
        <dbReference type="ARBA" id="ARBA00010875"/>
    </source>
</evidence>
<dbReference type="EC" id="3.1.-.-" evidence="9"/>
<comment type="subcellular location">
    <subcellularLocation>
        <location evidence="9">Cytoplasm</location>
    </subcellularLocation>
</comment>
<dbReference type="STRING" id="1390249.BHU72_11505"/>
<evidence type="ECO:0000256" key="3">
    <source>
        <dbReference type="ARBA" id="ARBA00022552"/>
    </source>
</evidence>
<keyword evidence="4 9" id="KW-0540">Nuclease</keyword>
<dbReference type="AlphaFoldDB" id="A0A1E5L7M8"/>
<organism evidence="10 11">
    <name type="scientific">Desulfuribacillus stibiiarsenatis</name>
    <dbReference type="NCBI Taxonomy" id="1390249"/>
    <lineage>
        <taxon>Bacteria</taxon>
        <taxon>Bacillati</taxon>
        <taxon>Bacillota</taxon>
        <taxon>Desulfuribacillia</taxon>
        <taxon>Desulfuribacillales</taxon>
        <taxon>Desulfuribacillaceae</taxon>
        <taxon>Desulfuribacillus</taxon>
    </lineage>
</organism>
<evidence type="ECO:0000256" key="7">
    <source>
        <dbReference type="ARBA" id="ARBA00022801"/>
    </source>
</evidence>
<dbReference type="InterPro" id="IPR020549">
    <property type="entry name" value="YbeY_CS"/>
</dbReference>
<keyword evidence="2 9" id="KW-0690">Ribosome biogenesis</keyword>
<dbReference type="Gene3D" id="3.40.390.30">
    <property type="entry name" value="Metalloproteases ('zincins'), catalytic domain"/>
    <property type="match status" value="1"/>
</dbReference>
<feature type="binding site" evidence="9">
    <location>
        <position position="125"/>
    </location>
    <ligand>
        <name>Zn(2+)</name>
        <dbReference type="ChEBI" id="CHEBI:29105"/>
        <note>catalytic</note>
    </ligand>
</feature>
<dbReference type="SUPFAM" id="SSF55486">
    <property type="entry name" value="Metalloproteases ('zincins'), catalytic domain"/>
    <property type="match status" value="1"/>
</dbReference>
<reference evidence="10 11" key="1">
    <citation type="submission" date="2016-09" db="EMBL/GenBank/DDBJ databases">
        <title>Desulfuribacillus arsenicus sp. nov., an obligately anaerobic, dissimilatory arsenic- and antimonate-reducing bacterium isolated from anoxic sediments.</title>
        <authorList>
            <person name="Abin C.A."/>
            <person name="Hollibaugh J.T."/>
        </authorList>
    </citation>
    <scope>NUCLEOTIDE SEQUENCE [LARGE SCALE GENOMIC DNA]</scope>
    <source>
        <strain evidence="10 11">MLFW-2</strain>
    </source>
</reference>
<dbReference type="GO" id="GO:0008270">
    <property type="term" value="F:zinc ion binding"/>
    <property type="evidence" value="ECO:0007669"/>
    <property type="project" value="UniProtKB-UniRule"/>
</dbReference>
<dbReference type="GO" id="GO:0005737">
    <property type="term" value="C:cytoplasm"/>
    <property type="evidence" value="ECO:0007669"/>
    <property type="project" value="UniProtKB-SubCell"/>
</dbReference>
<keyword evidence="11" id="KW-1185">Reference proteome</keyword>
<dbReference type="HAMAP" id="MF_00009">
    <property type="entry name" value="Endoribonucl_YbeY"/>
    <property type="match status" value="1"/>
</dbReference>
<sequence>MAFEFEWINEHPTKEVSIELQDQLARCISALSDKFEDNTGEFSIMIVDEQRIHEMNLEYRGKDQPTDVISFALNDNIEETGEDEQLAYYLGDVVICLDIAEKQAHEYGHSLHRELCFLAVHGLLHLLGYDHETEVEEKEMFDLQEEVLQEQGL</sequence>
<dbReference type="EMBL" id="MJAT01000006">
    <property type="protein sequence ID" value="OEH86160.1"/>
    <property type="molecule type" value="Genomic_DNA"/>
</dbReference>
<evidence type="ECO:0000313" key="10">
    <source>
        <dbReference type="EMBL" id="OEH86160.1"/>
    </source>
</evidence>
<keyword evidence="5 9" id="KW-0479">Metal-binding</keyword>
<keyword evidence="3 9" id="KW-0698">rRNA processing</keyword>
<keyword evidence="9" id="KW-0963">Cytoplasm</keyword>
<dbReference type="OrthoDB" id="9807740at2"/>
<feature type="binding site" evidence="9">
    <location>
        <position position="121"/>
    </location>
    <ligand>
        <name>Zn(2+)</name>
        <dbReference type="ChEBI" id="CHEBI:29105"/>
        <note>catalytic</note>
    </ligand>
</feature>
<evidence type="ECO:0000256" key="6">
    <source>
        <dbReference type="ARBA" id="ARBA00022759"/>
    </source>
</evidence>
<accession>A0A1E5L7M8</accession>
<dbReference type="InterPro" id="IPR002036">
    <property type="entry name" value="YbeY"/>
</dbReference>
<keyword evidence="6 9" id="KW-0255">Endonuclease</keyword>
<evidence type="ECO:0000256" key="2">
    <source>
        <dbReference type="ARBA" id="ARBA00022517"/>
    </source>
</evidence>
<comment type="function">
    <text evidence="9">Single strand-specific metallo-endoribonuclease involved in late-stage 70S ribosome quality control and in maturation of the 3' terminus of the 16S rRNA.</text>
</comment>
<dbReference type="PANTHER" id="PTHR46986:SF1">
    <property type="entry name" value="ENDORIBONUCLEASE YBEY, CHLOROPLASTIC"/>
    <property type="match status" value="1"/>
</dbReference>
<dbReference type="GO" id="GO:0006364">
    <property type="term" value="P:rRNA processing"/>
    <property type="evidence" value="ECO:0007669"/>
    <property type="project" value="UniProtKB-UniRule"/>
</dbReference>
<dbReference type="Pfam" id="PF02130">
    <property type="entry name" value="YbeY"/>
    <property type="match status" value="1"/>
</dbReference>
<protein>
    <recommendedName>
        <fullName evidence="9">Endoribonuclease YbeY</fullName>
        <ecNumber evidence="9">3.1.-.-</ecNumber>
    </recommendedName>
</protein>
<gene>
    <name evidence="9" type="primary">ybeY</name>
    <name evidence="10" type="ORF">BHU72_11505</name>
</gene>
<dbReference type="GO" id="GO:0004521">
    <property type="term" value="F:RNA endonuclease activity"/>
    <property type="evidence" value="ECO:0007669"/>
    <property type="project" value="UniProtKB-UniRule"/>
</dbReference>
<dbReference type="PROSITE" id="PS01306">
    <property type="entry name" value="UPF0054"/>
    <property type="match status" value="1"/>
</dbReference>
<keyword evidence="7 9" id="KW-0378">Hydrolase</keyword>
<proteinExistence type="inferred from homology"/>
<feature type="binding site" evidence="9">
    <location>
        <position position="131"/>
    </location>
    <ligand>
        <name>Zn(2+)</name>
        <dbReference type="ChEBI" id="CHEBI:29105"/>
        <note>catalytic</note>
    </ligand>
</feature>
<keyword evidence="8 9" id="KW-0862">Zinc</keyword>
<dbReference type="GO" id="GO:0004222">
    <property type="term" value="F:metalloendopeptidase activity"/>
    <property type="evidence" value="ECO:0007669"/>
    <property type="project" value="InterPro"/>
</dbReference>
<evidence type="ECO:0000256" key="8">
    <source>
        <dbReference type="ARBA" id="ARBA00022833"/>
    </source>
</evidence>
<dbReference type="NCBIfam" id="TIGR00043">
    <property type="entry name" value="rRNA maturation RNase YbeY"/>
    <property type="match status" value="1"/>
</dbReference>
<evidence type="ECO:0000256" key="5">
    <source>
        <dbReference type="ARBA" id="ARBA00022723"/>
    </source>
</evidence>
<comment type="similarity">
    <text evidence="1 9">Belongs to the endoribonuclease YbeY family.</text>
</comment>
<dbReference type="PANTHER" id="PTHR46986">
    <property type="entry name" value="ENDORIBONUCLEASE YBEY, CHLOROPLASTIC"/>
    <property type="match status" value="1"/>
</dbReference>
<evidence type="ECO:0000256" key="9">
    <source>
        <dbReference type="HAMAP-Rule" id="MF_00009"/>
    </source>
</evidence>
<name>A0A1E5L7M8_9FIRM</name>